<dbReference type="Gene3D" id="2.60.40.1080">
    <property type="match status" value="1"/>
</dbReference>
<dbReference type="EMBL" id="CP122959">
    <property type="protein sequence ID" value="WGI18555.1"/>
    <property type="molecule type" value="Genomic_DNA"/>
</dbReference>
<accession>A0AAF0GR81</accession>
<dbReference type="InterPro" id="IPR008964">
    <property type="entry name" value="Invasin/intimin_cell_adhesion"/>
</dbReference>
<proteinExistence type="predicted"/>
<dbReference type="AlphaFoldDB" id="A0AAF0GR81"/>
<reference evidence="2" key="1">
    <citation type="submission" date="2023-04" db="EMBL/GenBank/DDBJ databases">
        <title>Novel strain of Lactilactobacillus sakei and use thereof.</title>
        <authorList>
            <person name="Kim S.Y."/>
        </authorList>
    </citation>
    <scope>NUCLEOTIDE SEQUENCE</scope>
    <source>
        <strain evidence="2">HUP1</strain>
    </source>
</reference>
<dbReference type="InterPro" id="IPR003343">
    <property type="entry name" value="Big_2"/>
</dbReference>
<evidence type="ECO:0000259" key="1">
    <source>
        <dbReference type="SMART" id="SM00635"/>
    </source>
</evidence>
<dbReference type="Proteomes" id="UP001179858">
    <property type="component" value="Chromosome"/>
</dbReference>
<organism evidence="2 3">
    <name type="scientific">Latilactobacillus sakei</name>
    <name type="common">Lactobacillus sakei</name>
    <dbReference type="NCBI Taxonomy" id="1599"/>
    <lineage>
        <taxon>Bacteria</taxon>
        <taxon>Bacillati</taxon>
        <taxon>Bacillota</taxon>
        <taxon>Bacilli</taxon>
        <taxon>Lactobacillales</taxon>
        <taxon>Lactobacillaceae</taxon>
        <taxon>Latilactobacillus</taxon>
    </lineage>
</organism>
<evidence type="ECO:0000313" key="3">
    <source>
        <dbReference type="Proteomes" id="UP001179858"/>
    </source>
</evidence>
<evidence type="ECO:0000313" key="2">
    <source>
        <dbReference type="EMBL" id="WGI18555.1"/>
    </source>
</evidence>
<dbReference type="Pfam" id="PF02368">
    <property type="entry name" value="Big_2"/>
    <property type="match status" value="1"/>
</dbReference>
<sequence length="282" mass="30079">MADSVINNGIDYVKDTPYRGKDVWYFIQSTDPKVAPIGSPAILPAHQESGDTSIEGDSLDEQTKMGRIVAASTNEDSIDLTAYMVPGDKSTDIIIDAKHEGRQVKVWRVVVDKRLAVEEGDHKAYPAMFGYGVVDSADISDEDSFSEIDFTLNILGKLTNGTFPLSDEQVAALDALYEYERPGEKEGEFKSTSNTANKPVTGVTINQKTASMKVGDTKQLTAEVEPKDATNPAVNWKSSDDTIATVSAGGNVTAIKAGTATITVTTVDGGFKGECAVTVANA</sequence>
<dbReference type="SUPFAM" id="SSF49373">
    <property type="entry name" value="Invasin/intimin cell-adhesion fragments"/>
    <property type="match status" value="1"/>
</dbReference>
<dbReference type="SMART" id="SM00635">
    <property type="entry name" value="BID_2"/>
    <property type="match status" value="1"/>
</dbReference>
<dbReference type="RefSeq" id="WP_280102621.1">
    <property type="nucleotide sequence ID" value="NZ_CP122959.1"/>
</dbReference>
<name>A0AAF0GR81_LATSK</name>
<dbReference type="InterPro" id="IPR011855">
    <property type="entry name" value="Phgtail_TP901_1"/>
</dbReference>
<gene>
    <name evidence="2" type="ORF">QBD03_07290</name>
</gene>
<feature type="domain" description="BIG2" evidence="1">
    <location>
        <begin position="199"/>
        <end position="276"/>
    </location>
</feature>
<dbReference type="NCBIfam" id="TIGR02126">
    <property type="entry name" value="phgtail_TP901_1"/>
    <property type="match status" value="1"/>
</dbReference>
<protein>
    <submittedName>
        <fullName evidence="2">Phage major tail protein, TP901-1 family</fullName>
    </submittedName>
</protein>